<evidence type="ECO:0000313" key="7">
    <source>
        <dbReference type="EMBL" id="SET32591.1"/>
    </source>
</evidence>
<dbReference type="RefSeq" id="WP_090443177.1">
    <property type="nucleotide sequence ID" value="NZ_FOHU01000008.1"/>
</dbReference>
<proteinExistence type="inferred from homology"/>
<dbReference type="GO" id="GO:0006096">
    <property type="term" value="P:glycolytic process"/>
    <property type="evidence" value="ECO:0007669"/>
    <property type="project" value="UniProtKB-KW"/>
</dbReference>
<evidence type="ECO:0000313" key="8">
    <source>
        <dbReference type="Proteomes" id="UP000199568"/>
    </source>
</evidence>
<evidence type="ECO:0000256" key="3">
    <source>
        <dbReference type="ARBA" id="ARBA00023152"/>
    </source>
</evidence>
<dbReference type="Gene3D" id="3.40.50.1240">
    <property type="entry name" value="Phosphoglycerate mutase-like"/>
    <property type="match status" value="1"/>
</dbReference>
<comment type="similarity">
    <text evidence="1">Belongs to the phosphoglycerate mutase family. BPG-dependent PGAM subfamily.</text>
</comment>
<keyword evidence="8" id="KW-1185">Reference proteome</keyword>
<feature type="active site" description="Tele-phosphohistidine intermediate" evidence="5">
    <location>
        <position position="9"/>
    </location>
</feature>
<dbReference type="Pfam" id="PF00300">
    <property type="entry name" value="His_Phos_1"/>
    <property type="match status" value="1"/>
</dbReference>
<dbReference type="InterPro" id="IPR001345">
    <property type="entry name" value="PG/BPGM_mutase_AS"/>
</dbReference>
<protein>
    <recommendedName>
        <fullName evidence="2">phosphoglycerate mutase (2,3-diphosphoglycerate-dependent)</fullName>
        <ecNumber evidence="2">5.4.2.11</ecNumber>
    </recommendedName>
</protein>
<reference evidence="7 8" key="1">
    <citation type="submission" date="2016-10" db="EMBL/GenBank/DDBJ databases">
        <authorList>
            <person name="de Groot N.N."/>
        </authorList>
    </citation>
    <scope>NUCLEOTIDE SEQUENCE [LARGE SCALE GENOMIC DNA]</scope>
    <source>
        <strain evidence="7 8">DSM 18979</strain>
    </source>
</reference>
<dbReference type="CDD" id="cd07067">
    <property type="entry name" value="HP_PGM_like"/>
    <property type="match status" value="1"/>
</dbReference>
<dbReference type="SUPFAM" id="SSF53254">
    <property type="entry name" value="Phosphoglycerate mutase-like"/>
    <property type="match status" value="1"/>
</dbReference>
<evidence type="ECO:0000256" key="4">
    <source>
        <dbReference type="ARBA" id="ARBA00023235"/>
    </source>
</evidence>
<feature type="binding site" evidence="6">
    <location>
        <position position="58"/>
    </location>
    <ligand>
        <name>substrate</name>
    </ligand>
</feature>
<accession>A0A1I0DL80</accession>
<dbReference type="InterPro" id="IPR029033">
    <property type="entry name" value="His_PPase_superfam"/>
</dbReference>
<gene>
    <name evidence="7" type="ORF">SAMN05660297_02021</name>
</gene>
<dbReference type="GO" id="GO:0004619">
    <property type="term" value="F:phosphoglycerate mutase activity"/>
    <property type="evidence" value="ECO:0007669"/>
    <property type="project" value="UniProtKB-EC"/>
</dbReference>
<keyword evidence="4" id="KW-0413">Isomerase</keyword>
<dbReference type="PANTHER" id="PTHR11931">
    <property type="entry name" value="PHOSPHOGLYCERATE MUTASE"/>
    <property type="match status" value="1"/>
</dbReference>
<dbReference type="OrthoDB" id="7925971at2"/>
<evidence type="ECO:0000256" key="2">
    <source>
        <dbReference type="ARBA" id="ARBA00012028"/>
    </source>
</evidence>
<dbReference type="InterPro" id="IPR005952">
    <property type="entry name" value="Phosphogly_mut1"/>
</dbReference>
<dbReference type="SMART" id="SM00855">
    <property type="entry name" value="PGAM"/>
    <property type="match status" value="1"/>
</dbReference>
<evidence type="ECO:0000256" key="1">
    <source>
        <dbReference type="ARBA" id="ARBA00006717"/>
    </source>
</evidence>
<organism evidence="7 8">
    <name type="scientific">Natronincola peptidivorans</name>
    <dbReference type="NCBI Taxonomy" id="426128"/>
    <lineage>
        <taxon>Bacteria</taxon>
        <taxon>Bacillati</taxon>
        <taxon>Bacillota</taxon>
        <taxon>Clostridia</taxon>
        <taxon>Peptostreptococcales</taxon>
        <taxon>Natronincolaceae</taxon>
        <taxon>Natronincola</taxon>
    </lineage>
</organism>
<feature type="binding site" evidence="6">
    <location>
        <begin position="8"/>
        <end position="15"/>
    </location>
    <ligand>
        <name>substrate</name>
    </ligand>
</feature>
<dbReference type="PROSITE" id="PS00175">
    <property type="entry name" value="PG_MUTASE"/>
    <property type="match status" value="1"/>
</dbReference>
<dbReference type="EMBL" id="FOHU01000008">
    <property type="protein sequence ID" value="SET32591.1"/>
    <property type="molecule type" value="Genomic_DNA"/>
</dbReference>
<evidence type="ECO:0000256" key="5">
    <source>
        <dbReference type="PIRSR" id="PIRSR613078-1"/>
    </source>
</evidence>
<sequence length="214" mass="24652">MTKLYLIRHGETEENRNSRFCGWKNVSLNQKGRLQAEKLGQLLKNTTIDIIYTSGLKRTKETAEYIKINHEVPIYATEDLKELNFGKVEGLTLQEIKIHYPEVFRGLEKDYIKLRFPEGESLEEMHGRVTNAVDRIIQNNLGNNIVLVAHSGVIRSIIAHLITGDIKHHWNFKIDHCSITVLEIHENFAVLTKLNDSCHLKDRVQVKEGNKDEA</sequence>
<keyword evidence="3" id="KW-0324">Glycolysis</keyword>
<feature type="active site" description="Proton donor/acceptor" evidence="5">
    <location>
        <position position="82"/>
    </location>
</feature>
<evidence type="ECO:0000256" key="6">
    <source>
        <dbReference type="PIRSR" id="PIRSR613078-2"/>
    </source>
</evidence>
<dbReference type="EC" id="5.4.2.11" evidence="2"/>
<dbReference type="InterPro" id="IPR013078">
    <property type="entry name" value="His_Pase_superF_clade-1"/>
</dbReference>
<dbReference type="Proteomes" id="UP000199568">
    <property type="component" value="Unassembled WGS sequence"/>
</dbReference>
<name>A0A1I0DL80_9FIRM</name>
<dbReference type="STRING" id="426128.SAMN05660297_02021"/>
<dbReference type="AlphaFoldDB" id="A0A1I0DL80"/>